<keyword evidence="1" id="KW-0678">Repressor</keyword>
<dbReference type="SUPFAM" id="SSF46785">
    <property type="entry name" value="Winged helix' DNA-binding domain"/>
    <property type="match status" value="1"/>
</dbReference>
<protein>
    <submittedName>
        <fullName evidence="6">GntR family transcriptional regulator</fullName>
    </submittedName>
</protein>
<dbReference type="Proteomes" id="UP000298021">
    <property type="component" value="Unassembled WGS sequence"/>
</dbReference>
<feature type="domain" description="HTH gntR-type" evidence="5">
    <location>
        <begin position="2"/>
        <end position="70"/>
    </location>
</feature>
<accession>A0A4Z0JQ84</accession>
<sequence>MEPKYKLIYQTLKNKILSHQINVGDKLPSENQLAKEYSVSRITSKRALTELENDGLVSRQAGIGTIVQKDHLTEIKNEILFVIPFANNAEFGDYTSGLLEVFNEQQNFQITTVTNQKFRNFPLSRVNQAKGIIYYVESLTNDLKVITKLFLDKIPIVILDKSFDDLPIPSVTCDNFNGGKLAATTLLQSGLQKLAFVTNENSISDSSVRSRYFGFLSAVQDQNKITPVLFNIKDHDISTLIADIKVKKVDGIVAQNDVVAIRIMNQLHQSGIKIPEDVSIIGFDNIQASTLSYPALTTIEQNFVTLGASAAKLLLQLIEAPKQDIPSQTIIPVKLIKRDSDKS</sequence>
<proteinExistence type="predicted"/>
<dbReference type="SMART" id="SM00345">
    <property type="entry name" value="HTH_GNTR"/>
    <property type="match status" value="1"/>
</dbReference>
<evidence type="ECO:0000256" key="4">
    <source>
        <dbReference type="ARBA" id="ARBA00023163"/>
    </source>
</evidence>
<dbReference type="EMBL" id="RKLY01000002">
    <property type="protein sequence ID" value="TGD25134.1"/>
    <property type="molecule type" value="Genomic_DNA"/>
</dbReference>
<dbReference type="GO" id="GO:0003700">
    <property type="term" value="F:DNA-binding transcription factor activity"/>
    <property type="evidence" value="ECO:0007669"/>
    <property type="project" value="InterPro"/>
</dbReference>
<evidence type="ECO:0000313" key="7">
    <source>
        <dbReference type="Proteomes" id="UP000298021"/>
    </source>
</evidence>
<dbReference type="SUPFAM" id="SSF53822">
    <property type="entry name" value="Periplasmic binding protein-like I"/>
    <property type="match status" value="1"/>
</dbReference>
<dbReference type="InterPro" id="IPR046335">
    <property type="entry name" value="LacI/GalR-like_sensor"/>
</dbReference>
<dbReference type="PROSITE" id="PS50949">
    <property type="entry name" value="HTH_GNTR"/>
    <property type="match status" value="1"/>
</dbReference>
<comment type="caution">
    <text evidence="6">The sequence shown here is derived from an EMBL/GenBank/DDBJ whole genome shotgun (WGS) entry which is preliminary data.</text>
</comment>
<gene>
    <name evidence="6" type="ORF">EGT49_01375</name>
</gene>
<keyword evidence="3" id="KW-0238">DNA-binding</keyword>
<dbReference type="AlphaFoldDB" id="A0A4Z0JQ84"/>
<dbReference type="GO" id="GO:0000976">
    <property type="term" value="F:transcription cis-regulatory region binding"/>
    <property type="evidence" value="ECO:0007669"/>
    <property type="project" value="TreeGrafter"/>
</dbReference>
<dbReference type="PANTHER" id="PTHR30146">
    <property type="entry name" value="LACI-RELATED TRANSCRIPTIONAL REPRESSOR"/>
    <property type="match status" value="1"/>
</dbReference>
<evidence type="ECO:0000313" key="6">
    <source>
        <dbReference type="EMBL" id="TGD25134.1"/>
    </source>
</evidence>
<organism evidence="6 7">
    <name type="scientific">Companilactobacillus suantsaicola</name>
    <dbReference type="NCBI Taxonomy" id="2487723"/>
    <lineage>
        <taxon>Bacteria</taxon>
        <taxon>Bacillati</taxon>
        <taxon>Bacillota</taxon>
        <taxon>Bacilli</taxon>
        <taxon>Lactobacillales</taxon>
        <taxon>Lactobacillaceae</taxon>
        <taxon>Companilactobacillus</taxon>
    </lineage>
</organism>
<dbReference type="InterPro" id="IPR036390">
    <property type="entry name" value="WH_DNA-bd_sf"/>
</dbReference>
<dbReference type="InterPro" id="IPR028082">
    <property type="entry name" value="Peripla_BP_I"/>
</dbReference>
<evidence type="ECO:0000256" key="2">
    <source>
        <dbReference type="ARBA" id="ARBA00023015"/>
    </source>
</evidence>
<dbReference type="RefSeq" id="WP_135371166.1">
    <property type="nucleotide sequence ID" value="NZ_RKLY01000002.1"/>
</dbReference>
<keyword evidence="2" id="KW-0805">Transcription regulation</keyword>
<dbReference type="Pfam" id="PF13377">
    <property type="entry name" value="Peripla_BP_3"/>
    <property type="match status" value="1"/>
</dbReference>
<dbReference type="PRINTS" id="PR00035">
    <property type="entry name" value="HTHGNTR"/>
</dbReference>
<keyword evidence="7" id="KW-1185">Reference proteome</keyword>
<dbReference type="Pfam" id="PF00392">
    <property type="entry name" value="GntR"/>
    <property type="match status" value="1"/>
</dbReference>
<dbReference type="PANTHER" id="PTHR30146:SF95">
    <property type="entry name" value="RIBOSE OPERON REPRESSOR"/>
    <property type="match status" value="1"/>
</dbReference>
<reference evidence="6 7" key="1">
    <citation type="submission" date="2018-10" db="EMBL/GenBank/DDBJ databases">
        <title>Lactobacillus sp. R7 and Lactobacillus sp. R19 isolated from fermented mustard green product of Taiwan.</title>
        <authorList>
            <person name="Lin S.-T."/>
        </authorList>
    </citation>
    <scope>NUCLEOTIDE SEQUENCE [LARGE SCALE GENOMIC DNA]</scope>
    <source>
        <strain evidence="6 7">BCRC 81127</strain>
    </source>
</reference>
<dbReference type="Gene3D" id="3.40.50.2300">
    <property type="match status" value="2"/>
</dbReference>
<dbReference type="CDD" id="cd07377">
    <property type="entry name" value="WHTH_GntR"/>
    <property type="match status" value="1"/>
</dbReference>
<keyword evidence="4" id="KW-0804">Transcription</keyword>
<evidence type="ECO:0000259" key="5">
    <source>
        <dbReference type="PROSITE" id="PS50949"/>
    </source>
</evidence>
<name>A0A4Z0JQ84_9LACO</name>
<dbReference type="InterPro" id="IPR000524">
    <property type="entry name" value="Tscrpt_reg_HTH_GntR"/>
</dbReference>
<dbReference type="OrthoDB" id="9813468at2"/>
<evidence type="ECO:0000256" key="1">
    <source>
        <dbReference type="ARBA" id="ARBA00022491"/>
    </source>
</evidence>
<evidence type="ECO:0000256" key="3">
    <source>
        <dbReference type="ARBA" id="ARBA00023125"/>
    </source>
</evidence>
<dbReference type="Gene3D" id="1.10.10.10">
    <property type="entry name" value="Winged helix-like DNA-binding domain superfamily/Winged helix DNA-binding domain"/>
    <property type="match status" value="1"/>
</dbReference>
<dbReference type="InterPro" id="IPR036388">
    <property type="entry name" value="WH-like_DNA-bd_sf"/>
</dbReference>